<feature type="transmembrane region" description="Helical" evidence="1">
    <location>
        <begin position="466"/>
        <end position="488"/>
    </location>
</feature>
<keyword evidence="1" id="KW-0472">Membrane</keyword>
<feature type="transmembrane region" description="Helical" evidence="1">
    <location>
        <begin position="537"/>
        <end position="560"/>
    </location>
</feature>
<feature type="transmembrane region" description="Helical" evidence="1">
    <location>
        <begin position="104"/>
        <end position="125"/>
    </location>
</feature>
<dbReference type="PANTHER" id="PTHR31061:SF24">
    <property type="entry name" value="LD22376P"/>
    <property type="match status" value="1"/>
</dbReference>
<keyword evidence="2" id="KW-0808">Transferase</keyword>
<dbReference type="GO" id="GO:0016740">
    <property type="term" value="F:transferase activity"/>
    <property type="evidence" value="ECO:0007669"/>
    <property type="project" value="UniProtKB-KW"/>
</dbReference>
<dbReference type="AlphaFoldDB" id="A0A0V0G598"/>
<feature type="transmembrane region" description="Helical" evidence="1">
    <location>
        <begin position="243"/>
        <end position="262"/>
    </location>
</feature>
<name>A0A0V0G598_TRIDM</name>
<dbReference type="PANTHER" id="PTHR31061">
    <property type="entry name" value="LD22376P"/>
    <property type="match status" value="1"/>
</dbReference>
<evidence type="ECO:0000313" key="2">
    <source>
        <dbReference type="EMBL" id="JAP03220.1"/>
    </source>
</evidence>
<evidence type="ECO:0000256" key="1">
    <source>
        <dbReference type="SAM" id="Phobius"/>
    </source>
</evidence>
<proteinExistence type="predicted"/>
<feature type="transmembrane region" description="Helical" evidence="1">
    <location>
        <begin position="402"/>
        <end position="423"/>
    </location>
</feature>
<keyword evidence="1" id="KW-1133">Transmembrane helix</keyword>
<feature type="transmembrane region" description="Helical" evidence="1">
    <location>
        <begin position="179"/>
        <end position="200"/>
    </location>
</feature>
<feature type="transmembrane region" description="Helical" evidence="1">
    <location>
        <begin position="206"/>
        <end position="231"/>
    </location>
</feature>
<protein>
    <submittedName>
        <fullName evidence="2">Putative heparan-alpha-glucosaminide n-acetyltransferase isoform x3</fullName>
    </submittedName>
</protein>
<sequence>KKMIYDEACLHIHNTADIAVDIYSQNDDCYQCSLEPLMNILHDDLRTELFKTQYGTILQFSFNNSFYKNKYYFGQHGHYGINISNSGISELFEISPADDANGPLYTLLWMLLGGWILWSFGSYIFRYTQLYIRLFLPRLIVSEAENDLGAISRSGASTPILPDISREICASRRIQSLDVFRGITITLMLFVNYGGGKYWIFQHSTWNGITVADVVFPWFAWIMGTSVMLSLNSHLRNSVKKRIIIMKVCLRSLALCAIGIILNSFNNNNTDTLRYPGVLQRLALAYLIVGSMETAFITTQNRYNITRAIRNIQDWLYSWIQWIVMLILIGFYYIGLFCINVPGCPYGYLGPGGLHKNSSFVNCTGGSAGYIDRQIFTNQHLYNSTSLREVYHNKLLFDPEGMLGTLTTAFTVFLGAHAGRIILYYNNPRGRIVRWLFMAVITGITAGHLCGWSKEGGSMPLNKNLWSVSFALATSSMAFCAKIILFLLIDCKRWWSGAPFHQVGKNAILIYIGSLITKDTIPWNWTPLDITTHLHLLWMNVWSTSLWIIIALLLDSWSVYISI</sequence>
<reference evidence="2" key="1">
    <citation type="journal article" date="2018" name="J. Proteomics">
        <title>Exploring the molecular complexity of Triatoma dimidiata sialome.</title>
        <authorList>
            <person name="Santiago P.B."/>
            <person name="de Araujo C.N."/>
            <person name="Charneau S."/>
            <person name="Bastos I.M.D."/>
            <person name="Assumpcao T.C.F."/>
            <person name="Queiroz R.M.L."/>
            <person name="Praca Y.R."/>
            <person name="Cordeiro T.M."/>
            <person name="Garcia C.H.S."/>
            <person name="da Silva I.G."/>
            <person name="Raiol T."/>
            <person name="Motta F.N."/>
            <person name="de Araujo Oliveira J.V."/>
            <person name="de Sousa M.V."/>
            <person name="Ribeiro J.M.C."/>
            <person name="de Santana J.M."/>
        </authorList>
    </citation>
    <scope>NUCLEOTIDE SEQUENCE</scope>
    <source>
        <strain evidence="2">Santander</strain>
        <tissue evidence="2">Salivary glands</tissue>
    </source>
</reference>
<dbReference type="EMBL" id="GECL01002904">
    <property type="protein sequence ID" value="JAP03220.1"/>
    <property type="molecule type" value="Transcribed_RNA"/>
</dbReference>
<organism evidence="2">
    <name type="scientific">Triatoma dimidiata</name>
    <name type="common">Kissing bug</name>
    <name type="synonym">Meccus dimidiatus</name>
    <dbReference type="NCBI Taxonomy" id="72491"/>
    <lineage>
        <taxon>Eukaryota</taxon>
        <taxon>Metazoa</taxon>
        <taxon>Ecdysozoa</taxon>
        <taxon>Arthropoda</taxon>
        <taxon>Hexapoda</taxon>
        <taxon>Insecta</taxon>
        <taxon>Pterygota</taxon>
        <taxon>Neoptera</taxon>
        <taxon>Paraneoptera</taxon>
        <taxon>Hemiptera</taxon>
        <taxon>Heteroptera</taxon>
        <taxon>Panheteroptera</taxon>
        <taxon>Cimicomorpha</taxon>
        <taxon>Reduviidae</taxon>
        <taxon>Triatominae</taxon>
        <taxon>Triatoma</taxon>
    </lineage>
</organism>
<feature type="non-terminal residue" evidence="2">
    <location>
        <position position="1"/>
    </location>
</feature>
<keyword evidence="1" id="KW-0812">Transmembrane</keyword>
<feature type="transmembrane region" description="Helical" evidence="1">
    <location>
        <begin position="319"/>
        <end position="342"/>
    </location>
</feature>
<accession>A0A0V0G598</accession>
<feature type="transmembrane region" description="Helical" evidence="1">
    <location>
        <begin position="282"/>
        <end position="299"/>
    </location>
</feature>
<feature type="transmembrane region" description="Helical" evidence="1">
    <location>
        <begin position="435"/>
        <end position="454"/>
    </location>
</feature>